<dbReference type="OrthoDB" id="346079at2"/>
<name>A0A396YV82_9LEPT</name>
<keyword evidence="1" id="KW-1133">Transmembrane helix</keyword>
<sequence length="139" mass="16079">MKSHEKRMSNEKEPLNIANQIDKIEAEQCLSISQGTFKIMNSILTDKLSVRRKRNRTIRSYDKHDPSSLALLPVLLYGMGTIIVEMLRFRSVDKLSTVFFILAIPTYELYVIADHSFNSTHISMDSNRFVIYDTPIPIR</sequence>
<dbReference type="Proteomes" id="UP000265798">
    <property type="component" value="Unassembled WGS sequence"/>
</dbReference>
<gene>
    <name evidence="2" type="ORF">DLM75_20100</name>
</gene>
<organism evidence="2 3">
    <name type="scientific">Leptospira stimsonii</name>
    <dbReference type="NCBI Taxonomy" id="2202203"/>
    <lineage>
        <taxon>Bacteria</taxon>
        <taxon>Pseudomonadati</taxon>
        <taxon>Spirochaetota</taxon>
        <taxon>Spirochaetia</taxon>
        <taxon>Leptospirales</taxon>
        <taxon>Leptospiraceae</taxon>
        <taxon>Leptospira</taxon>
    </lineage>
</organism>
<keyword evidence="1" id="KW-0812">Transmembrane</keyword>
<dbReference type="AlphaFoldDB" id="A0A396YV82"/>
<dbReference type="RefSeq" id="WP_118970284.1">
    <property type="nucleotide sequence ID" value="NZ_QHCT01000007.1"/>
</dbReference>
<evidence type="ECO:0000313" key="2">
    <source>
        <dbReference type="EMBL" id="RHX85823.1"/>
    </source>
</evidence>
<dbReference type="EMBL" id="QHCT01000007">
    <property type="protein sequence ID" value="RHX85823.1"/>
    <property type="molecule type" value="Genomic_DNA"/>
</dbReference>
<accession>A0A396YV82</accession>
<comment type="caution">
    <text evidence="2">The sequence shown here is derived from an EMBL/GenBank/DDBJ whole genome shotgun (WGS) entry which is preliminary data.</text>
</comment>
<feature type="transmembrane region" description="Helical" evidence="1">
    <location>
        <begin position="95"/>
        <end position="113"/>
    </location>
</feature>
<keyword evidence="1" id="KW-0472">Membrane</keyword>
<proteinExistence type="predicted"/>
<evidence type="ECO:0000313" key="3">
    <source>
        <dbReference type="Proteomes" id="UP000265798"/>
    </source>
</evidence>
<feature type="transmembrane region" description="Helical" evidence="1">
    <location>
        <begin position="69"/>
        <end position="89"/>
    </location>
</feature>
<reference evidence="3" key="1">
    <citation type="submission" date="2018-05" db="EMBL/GenBank/DDBJ databases">
        <title>Leptospira yasudae sp. nov. and Leptospira stimsonii sp. nov., two pathogenic species of the genus Leptospira isolated from environmental sources.</title>
        <authorList>
            <person name="Casanovas-Massana A."/>
            <person name="Hamond C."/>
            <person name="Santos L.A."/>
            <person name="Hacker K.P."/>
            <person name="Balassiano I."/>
            <person name="Medeiros M.A."/>
            <person name="Reis M.G."/>
            <person name="Ko A.I."/>
            <person name="Wunder E.A."/>
        </authorList>
    </citation>
    <scope>NUCLEOTIDE SEQUENCE [LARGE SCALE GENOMIC DNA]</scope>
    <source>
        <strain evidence="3">Yale</strain>
    </source>
</reference>
<evidence type="ECO:0000256" key="1">
    <source>
        <dbReference type="SAM" id="Phobius"/>
    </source>
</evidence>
<protein>
    <submittedName>
        <fullName evidence="2">Uncharacterized protein</fullName>
    </submittedName>
</protein>